<comment type="similarity">
    <text evidence="1">Belongs to the short-chain dehydrogenases/reductases (SDR) family.</text>
</comment>
<dbReference type="EMBL" id="FOBI01000019">
    <property type="protein sequence ID" value="SEL73235.1"/>
    <property type="molecule type" value="Genomic_DNA"/>
</dbReference>
<evidence type="ECO:0000313" key="3">
    <source>
        <dbReference type="Proteomes" id="UP000199297"/>
    </source>
</evidence>
<dbReference type="PRINTS" id="PR00081">
    <property type="entry name" value="GDHRDH"/>
</dbReference>
<dbReference type="PANTHER" id="PTHR42879">
    <property type="entry name" value="3-OXOACYL-(ACYL-CARRIER-PROTEIN) REDUCTASE"/>
    <property type="match status" value="1"/>
</dbReference>
<organism evidence="2 3">
    <name type="scientific">Colwellia chukchiensis</name>
    <dbReference type="NCBI Taxonomy" id="641665"/>
    <lineage>
        <taxon>Bacteria</taxon>
        <taxon>Pseudomonadati</taxon>
        <taxon>Pseudomonadota</taxon>
        <taxon>Gammaproteobacteria</taxon>
        <taxon>Alteromonadales</taxon>
        <taxon>Colwelliaceae</taxon>
        <taxon>Colwellia</taxon>
    </lineage>
</organism>
<dbReference type="Pfam" id="PF13561">
    <property type="entry name" value="adh_short_C2"/>
    <property type="match status" value="1"/>
</dbReference>
<evidence type="ECO:0000256" key="1">
    <source>
        <dbReference type="ARBA" id="ARBA00006484"/>
    </source>
</evidence>
<proteinExistence type="inferred from homology"/>
<name>A0A1H7SL43_9GAMM</name>
<accession>A0A1H7SL43</accession>
<dbReference type="InterPro" id="IPR002347">
    <property type="entry name" value="SDR_fam"/>
</dbReference>
<keyword evidence="3" id="KW-1185">Reference proteome</keyword>
<gene>
    <name evidence="2" type="ORF">SAMN05216262_11947</name>
</gene>
<protein>
    <submittedName>
        <fullName evidence="2">NAD(P)-dependent dehydrogenase, short-chain alcohol dehydrogenase family</fullName>
    </submittedName>
</protein>
<dbReference type="SUPFAM" id="SSF51735">
    <property type="entry name" value="NAD(P)-binding Rossmann-fold domains"/>
    <property type="match status" value="1"/>
</dbReference>
<evidence type="ECO:0000313" key="2">
    <source>
        <dbReference type="EMBL" id="SEL73235.1"/>
    </source>
</evidence>
<dbReference type="OrthoDB" id="9787298at2"/>
<reference evidence="3" key="1">
    <citation type="submission" date="2016-10" db="EMBL/GenBank/DDBJ databases">
        <authorList>
            <person name="Varghese N."/>
            <person name="Submissions S."/>
        </authorList>
    </citation>
    <scope>NUCLEOTIDE SEQUENCE [LARGE SCALE GENOMIC DNA]</scope>
    <source>
        <strain evidence="3">CGMCC 1.9127</strain>
    </source>
</reference>
<sequence length="261" mass="27516">MATIYLPSHLLTIGVKNINILITGAATGIGAAAAKTLAEKADTLILHTGSNMDSLEQLKAQIPNANVKLVVGDLAKQSTFNALESVVKDLGQLDALISCAGFPQWSKFGELSSDALQDSLDINVKAFHQIVSFLLPYFYQSKQARIIAVSSFLAHRYQLGDTFVPASAASKAALEAMVKSLAMQLASKGIPVNAIVPGYVKKDGPNHTQPSAEVLNKLIGRIPMARLGLPDEVAGLIDFLASEKGSYITGQSIAVDGGLTV</sequence>
<dbReference type="AlphaFoldDB" id="A0A1H7SL43"/>
<dbReference type="Proteomes" id="UP000199297">
    <property type="component" value="Unassembled WGS sequence"/>
</dbReference>
<dbReference type="Gene3D" id="3.40.50.720">
    <property type="entry name" value="NAD(P)-binding Rossmann-like Domain"/>
    <property type="match status" value="1"/>
</dbReference>
<dbReference type="InterPro" id="IPR036291">
    <property type="entry name" value="NAD(P)-bd_dom_sf"/>
</dbReference>
<dbReference type="PANTHER" id="PTHR42879:SF6">
    <property type="entry name" value="NADPH-DEPENDENT REDUCTASE BACG"/>
    <property type="match status" value="1"/>
</dbReference>
<dbReference type="RefSeq" id="WP_085285733.1">
    <property type="nucleotide sequence ID" value="NZ_FOBI01000019.1"/>
</dbReference>
<dbReference type="InterPro" id="IPR050259">
    <property type="entry name" value="SDR"/>
</dbReference>
<dbReference type="STRING" id="641665.GCA_002104455_01419"/>